<dbReference type="EMBL" id="JAERQJ010000003">
    <property type="protein sequence ID" value="MBL0683432.1"/>
    <property type="molecule type" value="Genomic_DNA"/>
</dbReference>
<keyword evidence="2" id="KW-1185">Reference proteome</keyword>
<evidence type="ECO:0000313" key="1">
    <source>
        <dbReference type="EMBL" id="MBL0683432.1"/>
    </source>
</evidence>
<evidence type="ECO:0000313" key="2">
    <source>
        <dbReference type="Proteomes" id="UP000651057"/>
    </source>
</evidence>
<organism evidence="1 2">
    <name type="scientific">Aquimarina mytili</name>
    <dbReference type="NCBI Taxonomy" id="874423"/>
    <lineage>
        <taxon>Bacteria</taxon>
        <taxon>Pseudomonadati</taxon>
        <taxon>Bacteroidota</taxon>
        <taxon>Flavobacteriia</taxon>
        <taxon>Flavobacteriales</taxon>
        <taxon>Flavobacteriaceae</taxon>
        <taxon>Aquimarina</taxon>
    </lineage>
</organism>
<protein>
    <submittedName>
        <fullName evidence="1">Uncharacterized protein</fullName>
    </submittedName>
</protein>
<name>A0A936ZQ90_9FLAO</name>
<comment type="caution">
    <text evidence="1">The sequence shown here is derived from an EMBL/GenBank/DDBJ whole genome shotgun (WGS) entry which is preliminary data.</text>
</comment>
<dbReference type="Proteomes" id="UP000651057">
    <property type="component" value="Unassembled WGS sequence"/>
</dbReference>
<sequence>MQSQEENNRKMILNRRNIKTLGILIQDYKKNILLYILLIVTLHLAKAQIVINVPGYFTDFASQSSYVALNTSNTIMSTQVATQSGIAGSMSTVFDNQNDELSSINFYLKLRKNGIKKFISGPGFNRPLGYTSYGYIEKRYPIINLTSPSDVFRNTRIRWRYRKKLFAESQKVDHYLNRRNPIPEGERVLLVLTALENVINITLENETY</sequence>
<proteinExistence type="predicted"/>
<dbReference type="AlphaFoldDB" id="A0A936ZQ90"/>
<dbReference type="RefSeq" id="WP_201918435.1">
    <property type="nucleotide sequence ID" value="NZ_BAABAX010000005.1"/>
</dbReference>
<gene>
    <name evidence="1" type="ORF">JJQ60_07885</name>
</gene>
<accession>A0A936ZQ90</accession>
<reference evidence="1" key="1">
    <citation type="submission" date="2021-01" db="EMBL/GenBank/DDBJ databases">
        <authorList>
            <person name="Zhong Y.L."/>
        </authorList>
    </citation>
    <scope>NUCLEOTIDE SEQUENCE</scope>
    <source>
        <strain evidence="1">KCTC 23302</strain>
    </source>
</reference>